<reference evidence="1 2" key="1">
    <citation type="submission" date="2021-03" db="EMBL/GenBank/DDBJ databases">
        <authorList>
            <person name="King G.J."/>
            <person name="Bancroft I."/>
            <person name="Baten A."/>
            <person name="Bloomfield J."/>
            <person name="Borpatragohain P."/>
            <person name="He Z."/>
            <person name="Irish N."/>
            <person name="Irwin J."/>
            <person name="Liu K."/>
            <person name="Mauleon R.P."/>
            <person name="Moore J."/>
            <person name="Morris R."/>
            <person name="Ostergaard L."/>
            <person name="Wang B."/>
            <person name="Wells R."/>
        </authorList>
    </citation>
    <scope>NUCLEOTIDE SEQUENCE [LARGE SCALE GENOMIC DNA]</scope>
    <source>
        <strain evidence="1">R-o-18</strain>
        <tissue evidence="1">Leaf</tissue>
    </source>
</reference>
<gene>
    <name evidence="1" type="primary">A09g510860.1_BraROA</name>
    <name evidence="1" type="ORF">IGI04_036102</name>
</gene>
<evidence type="ECO:0000313" key="1">
    <source>
        <dbReference type="EMBL" id="KAG5384632.1"/>
    </source>
</evidence>
<dbReference type="Proteomes" id="UP000823674">
    <property type="component" value="Chromosome A09"/>
</dbReference>
<organism evidence="1 2">
    <name type="scientific">Brassica rapa subsp. trilocularis</name>
    <dbReference type="NCBI Taxonomy" id="1813537"/>
    <lineage>
        <taxon>Eukaryota</taxon>
        <taxon>Viridiplantae</taxon>
        <taxon>Streptophyta</taxon>
        <taxon>Embryophyta</taxon>
        <taxon>Tracheophyta</taxon>
        <taxon>Spermatophyta</taxon>
        <taxon>Magnoliopsida</taxon>
        <taxon>eudicotyledons</taxon>
        <taxon>Gunneridae</taxon>
        <taxon>Pentapetalae</taxon>
        <taxon>rosids</taxon>
        <taxon>malvids</taxon>
        <taxon>Brassicales</taxon>
        <taxon>Brassicaceae</taxon>
        <taxon>Brassiceae</taxon>
        <taxon>Brassica</taxon>
    </lineage>
</organism>
<dbReference type="EMBL" id="JADBGQ010000008">
    <property type="protein sequence ID" value="KAG5384632.1"/>
    <property type="molecule type" value="Genomic_DNA"/>
</dbReference>
<accession>A0ABQ7LDI2</accession>
<keyword evidence="2" id="KW-1185">Reference proteome</keyword>
<proteinExistence type="predicted"/>
<comment type="caution">
    <text evidence="1">The sequence shown here is derived from an EMBL/GenBank/DDBJ whole genome shotgun (WGS) entry which is preliminary data.</text>
</comment>
<protein>
    <submittedName>
        <fullName evidence="1">Uncharacterized protein</fullName>
    </submittedName>
</protein>
<feature type="non-terminal residue" evidence="1">
    <location>
        <position position="1"/>
    </location>
</feature>
<sequence length="69" mass="7843">EKDKTSSCRAQHLSAGLTALISYISRGVKRRNLSGNGILDKPNSWVDRTPFSARQLPLELFRERIPFEN</sequence>
<name>A0ABQ7LDI2_BRACM</name>
<evidence type="ECO:0000313" key="2">
    <source>
        <dbReference type="Proteomes" id="UP000823674"/>
    </source>
</evidence>